<dbReference type="InterPro" id="IPR011704">
    <property type="entry name" value="ATPase_dyneun-rel_AAA"/>
</dbReference>
<evidence type="ECO:0000259" key="3">
    <source>
        <dbReference type="PROSITE" id="PS50234"/>
    </source>
</evidence>
<evidence type="ECO:0000256" key="1">
    <source>
        <dbReference type="ARBA" id="ARBA00005799"/>
    </source>
</evidence>
<dbReference type="Pfam" id="PF07728">
    <property type="entry name" value="AAA_5"/>
    <property type="match status" value="1"/>
</dbReference>
<dbReference type="InterPro" id="IPR003593">
    <property type="entry name" value="AAA+_ATPase"/>
</dbReference>
<dbReference type="Proteomes" id="UP000010824">
    <property type="component" value="Chromosome"/>
</dbReference>
<dbReference type="HOGENOM" id="CLU_016684_6_0_2"/>
<dbReference type="InterPro" id="IPR002035">
    <property type="entry name" value="VWF_A"/>
</dbReference>
<protein>
    <submittedName>
        <fullName evidence="4">Cobaltochelatase subunit</fullName>
    </submittedName>
</protein>
<feature type="domain" description="VWFA" evidence="3">
    <location>
        <begin position="512"/>
        <end position="692"/>
    </location>
</feature>
<evidence type="ECO:0000313" key="4">
    <source>
        <dbReference type="EMBL" id="AGB01903.1"/>
    </source>
</evidence>
<dbReference type="EMBL" id="CP003167">
    <property type="protein sequence ID" value="AGB01903.1"/>
    <property type="molecule type" value="Genomic_DNA"/>
</dbReference>
<dbReference type="InterPro" id="IPR052989">
    <property type="entry name" value="Mg-chelatase_DI-like"/>
</dbReference>
<reference evidence="5" key="1">
    <citation type="submission" date="2011-12" db="EMBL/GenBank/DDBJ databases">
        <title>Complete sequence of Methanoregula formicicum SMSP.</title>
        <authorList>
            <person name="Lucas S."/>
            <person name="Han J."/>
            <person name="Lapidus A."/>
            <person name="Cheng J.-F."/>
            <person name="Goodwin L."/>
            <person name="Pitluck S."/>
            <person name="Peters L."/>
            <person name="Ovchinnikova G."/>
            <person name="Teshima H."/>
            <person name="Detter J.C."/>
            <person name="Han C."/>
            <person name="Tapia R."/>
            <person name="Land M."/>
            <person name="Hauser L."/>
            <person name="Kyrpides N."/>
            <person name="Ivanova N."/>
            <person name="Pagani I."/>
            <person name="Imachi H."/>
            <person name="Tamaki H."/>
            <person name="Sekiguchi Y."/>
            <person name="Kamagata Y."/>
            <person name="Cadillo-Quiroz H."/>
            <person name="Zinder S."/>
            <person name="Liu W.-T."/>
            <person name="Woyke T."/>
        </authorList>
    </citation>
    <scope>NUCLEOTIDE SEQUENCE [LARGE SCALE GENOMIC DNA]</scope>
    <source>
        <strain evidence="5">DSM 22288 / NBRC 105244 / SMSP</strain>
    </source>
</reference>
<dbReference type="InterPro" id="IPR027417">
    <property type="entry name" value="P-loop_NTPase"/>
</dbReference>
<dbReference type="Pfam" id="PF13519">
    <property type="entry name" value="VWA_2"/>
    <property type="match status" value="1"/>
</dbReference>
<dbReference type="SMART" id="SM00327">
    <property type="entry name" value="VWA"/>
    <property type="match status" value="1"/>
</dbReference>
<feature type="compositionally biased region" description="Basic and acidic residues" evidence="2">
    <location>
        <begin position="386"/>
        <end position="398"/>
    </location>
</feature>
<dbReference type="eggNOG" id="arCOG00438">
    <property type="taxonomic scope" value="Archaea"/>
</dbReference>
<feature type="compositionally biased region" description="Basic and acidic residues" evidence="2">
    <location>
        <begin position="435"/>
        <end position="458"/>
    </location>
</feature>
<dbReference type="PANTHER" id="PTHR35023">
    <property type="entry name" value="CHELATASE-RELATED"/>
    <property type="match status" value="1"/>
</dbReference>
<dbReference type="SMART" id="SM00382">
    <property type="entry name" value="AAA"/>
    <property type="match status" value="1"/>
</dbReference>
<dbReference type="FunCoup" id="L0HF07">
    <property type="interactions" value="31"/>
</dbReference>
<dbReference type="SUPFAM" id="SSF52540">
    <property type="entry name" value="P-loop containing nucleoside triphosphate hydrolases"/>
    <property type="match status" value="1"/>
</dbReference>
<dbReference type="Gene3D" id="3.40.50.300">
    <property type="entry name" value="P-loop containing nucleotide triphosphate hydrolases"/>
    <property type="match status" value="1"/>
</dbReference>
<dbReference type="eggNOG" id="arCOG06472">
    <property type="taxonomic scope" value="Archaea"/>
</dbReference>
<proteinExistence type="inferred from homology"/>
<reference evidence="4 5" key="2">
    <citation type="journal article" date="2014" name="Genome Announc.">
        <title>Complete Genome Sequence of Methanoregula formicica SMSPT, a Mesophilic Hydrogenotrophic Methanogen Isolated from a Methanogenic Upflow Anaerobic Sludge Blanket Reactor.</title>
        <authorList>
            <person name="Yamamoto K."/>
            <person name="Tamaki H."/>
            <person name="Cadillo-Quiroz H."/>
            <person name="Imachi H."/>
            <person name="Kyrpides N."/>
            <person name="Woyke T."/>
            <person name="Goodwin L."/>
            <person name="Zinder S.H."/>
            <person name="Kamagata Y."/>
            <person name="Liu W.T."/>
        </authorList>
    </citation>
    <scope>NUCLEOTIDE SEQUENCE [LARGE SCALE GENOMIC DNA]</scope>
    <source>
        <strain evidence="5">DSM 22288 / NBRC 105244 / SMSP</strain>
    </source>
</reference>
<dbReference type="PANTHER" id="PTHR35023:SF1">
    <property type="entry name" value="MG-PROTOPORPHYRIN IX CHELATASE"/>
    <property type="match status" value="1"/>
</dbReference>
<comment type="similarity">
    <text evidence="1">Belongs to the Mg-chelatase subunits D/I family.</text>
</comment>
<dbReference type="PROSITE" id="PS50234">
    <property type="entry name" value="VWFA"/>
    <property type="match status" value="1"/>
</dbReference>
<dbReference type="InParanoid" id="L0HF07"/>
<dbReference type="SUPFAM" id="SSF53300">
    <property type="entry name" value="vWA-like"/>
    <property type="match status" value="1"/>
</dbReference>
<dbReference type="CDD" id="cd01451">
    <property type="entry name" value="vWA_Magnesium_chelatase"/>
    <property type="match status" value="1"/>
</dbReference>
<dbReference type="NCBIfam" id="TIGR02442">
    <property type="entry name" value="Cob-chelat-sub"/>
    <property type="match status" value="1"/>
</dbReference>
<dbReference type="GO" id="GO:0016887">
    <property type="term" value="F:ATP hydrolysis activity"/>
    <property type="evidence" value="ECO:0007669"/>
    <property type="project" value="InterPro"/>
</dbReference>
<dbReference type="InterPro" id="IPR041702">
    <property type="entry name" value="BchD/ChlD_VWA"/>
</dbReference>
<accession>L0HF07</accession>
<feature type="region of interest" description="Disordered" evidence="2">
    <location>
        <begin position="362"/>
        <end position="458"/>
    </location>
</feature>
<keyword evidence="5" id="KW-1185">Reference proteome</keyword>
<dbReference type="Pfam" id="PF17863">
    <property type="entry name" value="AAA_lid_2"/>
    <property type="match status" value="1"/>
</dbReference>
<gene>
    <name evidence="4" type="ordered locus">Metfor_0846</name>
</gene>
<dbReference type="GO" id="GO:0005524">
    <property type="term" value="F:ATP binding"/>
    <property type="evidence" value="ECO:0007669"/>
    <property type="project" value="InterPro"/>
</dbReference>
<evidence type="ECO:0000313" key="5">
    <source>
        <dbReference type="Proteomes" id="UP000010824"/>
    </source>
</evidence>
<dbReference type="InterPro" id="IPR012804">
    <property type="entry name" value="Cob_chelat_sub_put"/>
</dbReference>
<dbReference type="Gene3D" id="1.10.8.80">
    <property type="entry name" value="Magnesium chelatase subunit I, C-Terminal domain"/>
    <property type="match status" value="1"/>
</dbReference>
<evidence type="ECO:0000256" key="2">
    <source>
        <dbReference type="SAM" id="MobiDB-lite"/>
    </source>
</evidence>
<name>L0HF07_METFS</name>
<sequence precursor="true">MKQVILNVKISLIVVITSQNPGGSPDWNAGRAGTVPHHYPPGSPRMNHFHDIYPFTAIVGQEQMKKALVLNAINPRIGGVLIKGEKGTAKSTAARALALLLPDRLVVDGCIFGCDPADAGGLCPDCRKRAPDLPEGKARMRVVELPISATEDKVVGSLDIGHALKNGEVKFEPGILAQAHRNILYVDEVNLLNDHIVDVLLDAAAMGMNFVEREGVSYVHPSAFILIGTMNPEEGELRPQLLDRFGLCVEIGGIRDVDTRVEVIRRRQKYDDAPEAFIRSFESQEEELRERIVRARELLPGVGVSDAMVKMIAQVCIDMAVDGHRADITMMKTAATIAAYNGRTAVNDEDVREAAELVLSHRMRRRPFSEQQMDRQKMEQSIQKSQNERQQPHHEPEHRHPHQPGENATPDGSATTRFAEGQPFTIDPATLSVPRRIDSFKREGNGRRSVTESRDGKYVRSRIPERAGPDIALDATIRAAAPRQKEREGTLAVKIGTSDIREKVRERRMGNTVLFVVDASGSMGAEQRMTAVKGAILSLLIDAYQKRDRVGLVVFRGKGAEVLLPPTSSVELARISLQQIPVGGKTPLAHGLSKAYEVLMREMMINHHTIPRLYLISDGKANVSMGSGSPMDDARGMASHIQKAGIPSFVIDSEQGFVTFGLAQALAGDLGAQYLRLEDLQADKLAGIVKGIGM</sequence>
<dbReference type="InterPro" id="IPR041628">
    <property type="entry name" value="ChlI/MoxR_AAA_lid"/>
</dbReference>
<dbReference type="STRING" id="593750.Metfor_0846"/>
<dbReference type="Gene3D" id="3.40.50.410">
    <property type="entry name" value="von Willebrand factor, type A domain"/>
    <property type="match status" value="1"/>
</dbReference>
<organism evidence="4 5">
    <name type="scientific">Methanoregula formicica (strain DSM 22288 / NBRC 105244 / SMSP)</name>
    <dbReference type="NCBI Taxonomy" id="593750"/>
    <lineage>
        <taxon>Archaea</taxon>
        <taxon>Methanobacteriati</taxon>
        <taxon>Methanobacteriota</taxon>
        <taxon>Stenosarchaea group</taxon>
        <taxon>Methanomicrobia</taxon>
        <taxon>Methanomicrobiales</taxon>
        <taxon>Methanoregulaceae</taxon>
        <taxon>Methanoregula</taxon>
    </lineage>
</organism>
<dbReference type="KEGG" id="mfo:Metfor_0846"/>
<dbReference type="AlphaFoldDB" id="L0HF07"/>
<dbReference type="InterPro" id="IPR036465">
    <property type="entry name" value="vWFA_dom_sf"/>
</dbReference>